<comment type="caution">
    <text evidence="2">The sequence shown here is derived from an EMBL/GenBank/DDBJ whole genome shotgun (WGS) entry which is preliminary data.</text>
</comment>
<feature type="transmembrane region" description="Helical" evidence="1">
    <location>
        <begin position="21"/>
        <end position="48"/>
    </location>
</feature>
<accession>A0ABN9VAK3</accession>
<name>A0ABN9VAK3_9DINO</name>
<evidence type="ECO:0000313" key="3">
    <source>
        <dbReference type="Proteomes" id="UP001189429"/>
    </source>
</evidence>
<protein>
    <recommendedName>
        <fullName evidence="4">Glycerophosphocholine acyltransferase 1</fullName>
    </recommendedName>
</protein>
<evidence type="ECO:0000256" key="1">
    <source>
        <dbReference type="SAM" id="Phobius"/>
    </source>
</evidence>
<keyword evidence="1" id="KW-0472">Membrane</keyword>
<keyword evidence="1" id="KW-1133">Transmembrane helix</keyword>
<reference evidence="2" key="1">
    <citation type="submission" date="2023-10" db="EMBL/GenBank/DDBJ databases">
        <authorList>
            <person name="Chen Y."/>
            <person name="Shah S."/>
            <person name="Dougan E. K."/>
            <person name="Thang M."/>
            <person name="Chan C."/>
        </authorList>
    </citation>
    <scope>NUCLEOTIDE SEQUENCE [LARGE SCALE GENOMIC DNA]</scope>
</reference>
<dbReference type="Proteomes" id="UP001189429">
    <property type="component" value="Unassembled WGS sequence"/>
</dbReference>
<proteinExistence type="predicted"/>
<keyword evidence="1" id="KW-0812">Transmembrane</keyword>
<evidence type="ECO:0000313" key="2">
    <source>
        <dbReference type="EMBL" id="CAK0870023.1"/>
    </source>
</evidence>
<keyword evidence="3" id="KW-1185">Reference proteome</keyword>
<feature type="transmembrane region" description="Helical" evidence="1">
    <location>
        <begin position="99"/>
        <end position="123"/>
    </location>
</feature>
<sequence length="137" mass="15208">MSFQRSAILRLGFRTCIQGMAFGCPTSAVFGFSFLFPCPVAVLIILLFKFVVLAPCLHRSPGILRLQTGLRMLKLTVVPLAKTLVPCSDRAYLATSAPWLFFVAVWLVLGSHRVAIAALLFSLAEVRRNRLQLGWRS</sequence>
<dbReference type="EMBL" id="CAUYUJ010016915">
    <property type="protein sequence ID" value="CAK0870023.1"/>
    <property type="molecule type" value="Genomic_DNA"/>
</dbReference>
<evidence type="ECO:0008006" key="4">
    <source>
        <dbReference type="Google" id="ProtNLM"/>
    </source>
</evidence>
<organism evidence="2 3">
    <name type="scientific">Prorocentrum cordatum</name>
    <dbReference type="NCBI Taxonomy" id="2364126"/>
    <lineage>
        <taxon>Eukaryota</taxon>
        <taxon>Sar</taxon>
        <taxon>Alveolata</taxon>
        <taxon>Dinophyceae</taxon>
        <taxon>Prorocentrales</taxon>
        <taxon>Prorocentraceae</taxon>
        <taxon>Prorocentrum</taxon>
    </lineage>
</organism>
<gene>
    <name evidence="2" type="ORF">PCOR1329_LOCUS56230</name>
</gene>